<evidence type="ECO:0000313" key="2">
    <source>
        <dbReference type="EMBL" id="TKW11405.1"/>
    </source>
</evidence>
<dbReference type="Gramene" id="TKW11405">
    <property type="protein sequence ID" value="TKW11405"/>
    <property type="gene ID" value="SEVIR_6G231700v2"/>
</dbReference>
<protein>
    <submittedName>
        <fullName evidence="2">Uncharacterized protein</fullName>
    </submittedName>
</protein>
<reference evidence="2" key="1">
    <citation type="submission" date="2019-03" db="EMBL/GenBank/DDBJ databases">
        <title>WGS assembly of Setaria viridis.</title>
        <authorList>
            <person name="Huang P."/>
            <person name="Jenkins J."/>
            <person name="Grimwood J."/>
            <person name="Barry K."/>
            <person name="Healey A."/>
            <person name="Mamidi S."/>
            <person name="Sreedasyam A."/>
            <person name="Shu S."/>
            <person name="Feldman M."/>
            <person name="Wu J."/>
            <person name="Yu Y."/>
            <person name="Chen C."/>
            <person name="Johnson J."/>
            <person name="Rokhsar D."/>
            <person name="Baxter I."/>
            <person name="Schmutz J."/>
            <person name="Brutnell T."/>
            <person name="Kellogg E."/>
        </authorList>
    </citation>
    <scope>NUCLEOTIDE SEQUENCE [LARGE SCALE GENOMIC DNA]</scope>
</reference>
<dbReference type="EMBL" id="CM016557">
    <property type="protein sequence ID" value="TKW11405.1"/>
    <property type="molecule type" value="Genomic_DNA"/>
</dbReference>
<accession>A0A4U6U9T8</accession>
<organism evidence="2 3">
    <name type="scientific">Setaria viridis</name>
    <name type="common">Green bristlegrass</name>
    <name type="synonym">Setaria italica subsp. viridis</name>
    <dbReference type="NCBI Taxonomy" id="4556"/>
    <lineage>
        <taxon>Eukaryota</taxon>
        <taxon>Viridiplantae</taxon>
        <taxon>Streptophyta</taxon>
        <taxon>Embryophyta</taxon>
        <taxon>Tracheophyta</taxon>
        <taxon>Spermatophyta</taxon>
        <taxon>Magnoliopsida</taxon>
        <taxon>Liliopsida</taxon>
        <taxon>Poales</taxon>
        <taxon>Poaceae</taxon>
        <taxon>PACMAD clade</taxon>
        <taxon>Panicoideae</taxon>
        <taxon>Panicodae</taxon>
        <taxon>Paniceae</taxon>
        <taxon>Cenchrinae</taxon>
        <taxon>Setaria</taxon>
    </lineage>
</organism>
<evidence type="ECO:0000313" key="3">
    <source>
        <dbReference type="Proteomes" id="UP000298652"/>
    </source>
</evidence>
<sequence>MDGGRGRGTAEGDRRVKMRVAGGGGPKNF</sequence>
<gene>
    <name evidence="2" type="ORF">SEVIR_6G231700v2</name>
</gene>
<feature type="region of interest" description="Disordered" evidence="1">
    <location>
        <begin position="1"/>
        <end position="29"/>
    </location>
</feature>
<evidence type="ECO:0000256" key="1">
    <source>
        <dbReference type="SAM" id="MobiDB-lite"/>
    </source>
</evidence>
<dbReference type="Proteomes" id="UP000298652">
    <property type="component" value="Chromosome 6"/>
</dbReference>
<keyword evidence="3" id="KW-1185">Reference proteome</keyword>
<proteinExistence type="predicted"/>
<dbReference type="AlphaFoldDB" id="A0A4U6U9T8"/>
<feature type="compositionally biased region" description="Basic and acidic residues" evidence="1">
    <location>
        <begin position="1"/>
        <end position="15"/>
    </location>
</feature>
<name>A0A4U6U9T8_SETVI</name>